<name>A0A7W9L3T6_9HYPH</name>
<proteinExistence type="predicted"/>
<gene>
    <name evidence="2" type="ORF">GGQ63_003974</name>
</gene>
<dbReference type="Proteomes" id="UP000523821">
    <property type="component" value="Unassembled WGS sequence"/>
</dbReference>
<sequence>MNAEIRYVSPGSYFIVRPNGTRIGPYPRRLDAILALAGPNADERPPLRKPEAQRGAHAA</sequence>
<evidence type="ECO:0000256" key="1">
    <source>
        <dbReference type="SAM" id="MobiDB-lite"/>
    </source>
</evidence>
<protein>
    <submittedName>
        <fullName evidence="2">Uncharacterized protein</fullName>
    </submittedName>
</protein>
<reference evidence="2 3" key="1">
    <citation type="submission" date="2020-08" db="EMBL/GenBank/DDBJ databases">
        <title>Genomic Encyclopedia of Type Strains, Phase IV (KMG-IV): sequencing the most valuable type-strain genomes for metagenomic binning, comparative biology and taxonomic classification.</title>
        <authorList>
            <person name="Goeker M."/>
        </authorList>
    </citation>
    <scope>NUCLEOTIDE SEQUENCE [LARGE SCALE GENOMIC DNA]</scope>
    <source>
        <strain evidence="2 3">DSM 16268</strain>
    </source>
</reference>
<dbReference type="RefSeq" id="WP_183858307.1">
    <property type="nucleotide sequence ID" value="NZ_JACHOO010000010.1"/>
</dbReference>
<keyword evidence="3" id="KW-1185">Reference proteome</keyword>
<comment type="caution">
    <text evidence="2">The sequence shown here is derived from an EMBL/GenBank/DDBJ whole genome shotgun (WGS) entry which is preliminary data.</text>
</comment>
<accession>A0A7W9L3T6</accession>
<dbReference type="AlphaFoldDB" id="A0A7W9L3T6"/>
<evidence type="ECO:0000313" key="2">
    <source>
        <dbReference type="EMBL" id="MBB5754882.1"/>
    </source>
</evidence>
<dbReference type="EMBL" id="JACHOO010000010">
    <property type="protein sequence ID" value="MBB5754882.1"/>
    <property type="molecule type" value="Genomic_DNA"/>
</dbReference>
<feature type="region of interest" description="Disordered" evidence="1">
    <location>
        <begin position="37"/>
        <end position="59"/>
    </location>
</feature>
<feature type="compositionally biased region" description="Basic and acidic residues" evidence="1">
    <location>
        <begin position="41"/>
        <end position="59"/>
    </location>
</feature>
<organism evidence="2 3">
    <name type="scientific">Prosthecomicrobium pneumaticum</name>
    <dbReference type="NCBI Taxonomy" id="81895"/>
    <lineage>
        <taxon>Bacteria</taxon>
        <taxon>Pseudomonadati</taxon>
        <taxon>Pseudomonadota</taxon>
        <taxon>Alphaproteobacteria</taxon>
        <taxon>Hyphomicrobiales</taxon>
        <taxon>Kaistiaceae</taxon>
        <taxon>Prosthecomicrobium</taxon>
    </lineage>
</organism>
<evidence type="ECO:0000313" key="3">
    <source>
        <dbReference type="Proteomes" id="UP000523821"/>
    </source>
</evidence>